<dbReference type="InterPro" id="IPR042118">
    <property type="entry name" value="QueA_dom1"/>
</dbReference>
<dbReference type="FunFam" id="2.40.10.240:FF:000002">
    <property type="entry name" value="S-adenosylmethionine:tRNA ribosyltransferase-isomerase"/>
    <property type="match status" value="1"/>
</dbReference>
<sequence>MTDSLKLKDFDFQLPESLIAQKPLNIRDQSKLMVIDRKSGSIKHEMFSRIPHLIPTQSLMVFNNTKVIPSKLNGHQIKNGRPVEILLMRETADEAQWESLIKGLKKVRLGTEMVFGNGELKAILTGRHENKAILKLIYDGNLDNVLNRIGKMPLPPYIRRKANEDNGLSGQDKEKYQTIFASHPGAIAAPTAGLHFTPRIIESLNKKGVDTAFLTLHVGIGTFQPIRTETIIEHKMQPEQFYIPEETSKALINARKDLKKIVGVGSTVTRVLESVELNRLKPSGSSGWTDRFIYPGSKFKVVDHLLTNFHLPKSTLYLLVCAFAGKKLIMKAYKEAILKKYRFFSYGDAMLII</sequence>
<dbReference type="InterPro" id="IPR042119">
    <property type="entry name" value="QueA_dom2"/>
</dbReference>
<accession>A0A381T5A7</accession>
<dbReference type="InterPro" id="IPR003699">
    <property type="entry name" value="QueA"/>
</dbReference>
<dbReference type="AlphaFoldDB" id="A0A381T5A7"/>
<proteinExistence type="inferred from homology"/>
<dbReference type="HAMAP" id="MF_00113">
    <property type="entry name" value="QueA"/>
    <property type="match status" value="1"/>
</dbReference>
<dbReference type="PANTHER" id="PTHR30307:SF0">
    <property type="entry name" value="S-ADENOSYLMETHIONINE:TRNA RIBOSYLTRANSFERASE-ISOMERASE"/>
    <property type="match status" value="1"/>
</dbReference>
<keyword evidence="1" id="KW-0963">Cytoplasm</keyword>
<evidence type="ECO:0000256" key="2">
    <source>
        <dbReference type="ARBA" id="ARBA00022679"/>
    </source>
</evidence>
<keyword evidence="3" id="KW-0949">S-adenosyl-L-methionine</keyword>
<protein>
    <recommendedName>
        <fullName evidence="6">S-adenosylmethionine:tRNA ribosyltransferase-isomerase</fullName>
    </recommendedName>
</protein>
<dbReference type="PANTHER" id="PTHR30307">
    <property type="entry name" value="S-ADENOSYLMETHIONINE:TRNA RIBOSYLTRANSFERASE-ISOMERASE"/>
    <property type="match status" value="1"/>
</dbReference>
<dbReference type="GO" id="GO:0051075">
    <property type="term" value="F:S-adenosylmethionine:tRNA ribosyltransferase-isomerase activity"/>
    <property type="evidence" value="ECO:0007669"/>
    <property type="project" value="TreeGrafter"/>
</dbReference>
<evidence type="ECO:0008006" key="6">
    <source>
        <dbReference type="Google" id="ProtNLM"/>
    </source>
</evidence>
<dbReference type="NCBIfam" id="TIGR00113">
    <property type="entry name" value="queA"/>
    <property type="match status" value="1"/>
</dbReference>
<keyword evidence="4" id="KW-0671">Queuosine biosynthesis</keyword>
<dbReference type="Gene3D" id="2.40.10.240">
    <property type="entry name" value="QueA-like"/>
    <property type="match status" value="1"/>
</dbReference>
<organism evidence="5">
    <name type="scientific">marine metagenome</name>
    <dbReference type="NCBI Taxonomy" id="408172"/>
    <lineage>
        <taxon>unclassified sequences</taxon>
        <taxon>metagenomes</taxon>
        <taxon>ecological metagenomes</taxon>
    </lineage>
</organism>
<name>A0A381T5A7_9ZZZZ</name>
<gene>
    <name evidence="5" type="ORF">METZ01_LOCUS64234</name>
</gene>
<evidence type="ECO:0000256" key="4">
    <source>
        <dbReference type="ARBA" id="ARBA00022785"/>
    </source>
</evidence>
<dbReference type="GO" id="GO:0008616">
    <property type="term" value="P:tRNA queuosine(34) biosynthetic process"/>
    <property type="evidence" value="ECO:0007669"/>
    <property type="project" value="UniProtKB-KW"/>
</dbReference>
<reference evidence="5" key="1">
    <citation type="submission" date="2018-05" db="EMBL/GenBank/DDBJ databases">
        <authorList>
            <person name="Lanie J.A."/>
            <person name="Ng W.-L."/>
            <person name="Kazmierczak K.M."/>
            <person name="Andrzejewski T.M."/>
            <person name="Davidsen T.M."/>
            <person name="Wayne K.J."/>
            <person name="Tettelin H."/>
            <person name="Glass J.I."/>
            <person name="Rusch D."/>
            <person name="Podicherti R."/>
            <person name="Tsui H.-C.T."/>
            <person name="Winkler M.E."/>
        </authorList>
    </citation>
    <scope>NUCLEOTIDE SEQUENCE</scope>
</reference>
<evidence type="ECO:0000256" key="1">
    <source>
        <dbReference type="ARBA" id="ARBA00022490"/>
    </source>
</evidence>
<evidence type="ECO:0000256" key="3">
    <source>
        <dbReference type="ARBA" id="ARBA00022691"/>
    </source>
</evidence>
<dbReference type="Gene3D" id="3.40.1780.10">
    <property type="entry name" value="QueA-like"/>
    <property type="match status" value="1"/>
</dbReference>
<dbReference type="InterPro" id="IPR036100">
    <property type="entry name" value="QueA_sf"/>
</dbReference>
<dbReference type="EMBL" id="UINC01004049">
    <property type="protein sequence ID" value="SVA11380.1"/>
    <property type="molecule type" value="Genomic_DNA"/>
</dbReference>
<dbReference type="Pfam" id="PF02547">
    <property type="entry name" value="Queuosine_synth"/>
    <property type="match status" value="1"/>
</dbReference>
<evidence type="ECO:0000313" key="5">
    <source>
        <dbReference type="EMBL" id="SVA11380.1"/>
    </source>
</evidence>
<keyword evidence="2" id="KW-0808">Transferase</keyword>
<dbReference type="SUPFAM" id="SSF111337">
    <property type="entry name" value="QueA-like"/>
    <property type="match status" value="1"/>
</dbReference>
<dbReference type="NCBIfam" id="NF001140">
    <property type="entry name" value="PRK00147.1"/>
    <property type="match status" value="1"/>
</dbReference>